<proteinExistence type="predicted"/>
<reference evidence="1 2" key="1">
    <citation type="submission" date="2014-10" db="EMBL/GenBank/DDBJ databases">
        <title>Genome sequence of Clostridium aceticum DSM 1496.</title>
        <authorList>
            <person name="Poehlein A."/>
            <person name="Schiel-Bengelsdorf B."/>
            <person name="Gottschalk G."/>
            <person name="Duerre P."/>
            <person name="Daniel R."/>
        </authorList>
    </citation>
    <scope>NUCLEOTIDE SEQUENCE [LARGE SCALE GENOMIC DNA]</scope>
    <source>
        <strain evidence="1 2">DSM 1496</strain>
    </source>
</reference>
<organism evidence="1 2">
    <name type="scientific">Clostridium aceticum</name>
    <dbReference type="NCBI Taxonomy" id="84022"/>
    <lineage>
        <taxon>Bacteria</taxon>
        <taxon>Bacillati</taxon>
        <taxon>Bacillota</taxon>
        <taxon>Clostridia</taxon>
        <taxon>Eubacteriales</taxon>
        <taxon>Clostridiaceae</taxon>
        <taxon>Clostridium</taxon>
    </lineage>
</organism>
<dbReference type="PATRIC" id="fig|84022.5.peg.2988"/>
<dbReference type="Pfam" id="PF01381">
    <property type="entry name" value="HTH_3"/>
    <property type="match status" value="1"/>
</dbReference>
<name>A0A0D8ID54_9CLOT</name>
<dbReference type="InterPro" id="IPR010982">
    <property type="entry name" value="Lambda_DNA-bd_dom_sf"/>
</dbReference>
<dbReference type="RefSeq" id="WP_044823742.1">
    <property type="nucleotide sequence ID" value="NZ_CP009687.1"/>
</dbReference>
<accession>A0A0D8ID54</accession>
<gene>
    <name evidence="1" type="ORF">CACET_c15350</name>
</gene>
<keyword evidence="2" id="KW-1185">Reference proteome</keyword>
<dbReference type="Gene3D" id="1.10.260.40">
    <property type="entry name" value="lambda repressor-like DNA-binding domains"/>
    <property type="match status" value="1"/>
</dbReference>
<evidence type="ECO:0000313" key="1">
    <source>
        <dbReference type="EMBL" id="AKL94984.1"/>
    </source>
</evidence>
<dbReference type="SUPFAM" id="SSF47413">
    <property type="entry name" value="lambda repressor-like DNA-binding domains"/>
    <property type="match status" value="1"/>
</dbReference>
<dbReference type="KEGG" id="cace:CACET_c15350"/>
<dbReference type="OrthoDB" id="371153at2"/>
<dbReference type="CDD" id="cd00093">
    <property type="entry name" value="HTH_XRE"/>
    <property type="match status" value="1"/>
</dbReference>
<dbReference type="PROSITE" id="PS50943">
    <property type="entry name" value="HTH_CROC1"/>
    <property type="match status" value="1"/>
</dbReference>
<dbReference type="GO" id="GO:0003677">
    <property type="term" value="F:DNA binding"/>
    <property type="evidence" value="ECO:0007669"/>
    <property type="project" value="InterPro"/>
</dbReference>
<evidence type="ECO:0000313" key="2">
    <source>
        <dbReference type="Proteomes" id="UP000035704"/>
    </source>
</evidence>
<dbReference type="EMBL" id="CP009687">
    <property type="protein sequence ID" value="AKL94984.1"/>
    <property type="molecule type" value="Genomic_DNA"/>
</dbReference>
<dbReference type="InterPro" id="IPR001387">
    <property type="entry name" value="Cro/C1-type_HTH"/>
</dbReference>
<dbReference type="AlphaFoldDB" id="A0A0D8ID54"/>
<sequence length="131" mass="15163">MLNFLKNIVKSVSKYKEETKNNSTEKQNYSVDFQFKTTGVTAYNVKRAKIAPKIFYIDDDLFYIRTNVIKIREKKKITQKELCTRLGLKSTSFISRLERGDSSKITHEQVESLAKSLEIDISDLLIGYIKA</sequence>
<dbReference type="Proteomes" id="UP000035704">
    <property type="component" value="Chromosome"/>
</dbReference>
<dbReference type="SMART" id="SM00530">
    <property type="entry name" value="HTH_XRE"/>
    <property type="match status" value="1"/>
</dbReference>
<protein>
    <submittedName>
        <fullName evidence="1">Uncharacterized protein</fullName>
    </submittedName>
</protein>